<dbReference type="eggNOG" id="KOG4197">
    <property type="taxonomic scope" value="Eukaryota"/>
</dbReference>
<protein>
    <recommendedName>
        <fullName evidence="4">DYW domain-containing protein</fullName>
    </recommendedName>
</protein>
<keyword evidence="2" id="KW-0677">Repeat</keyword>
<dbReference type="InterPro" id="IPR011990">
    <property type="entry name" value="TPR-like_helical_dom_sf"/>
</dbReference>
<evidence type="ECO:0000256" key="2">
    <source>
        <dbReference type="ARBA" id="ARBA00022737"/>
    </source>
</evidence>
<dbReference type="InterPro" id="IPR046960">
    <property type="entry name" value="PPR_At4g14850-like_plant"/>
</dbReference>
<name>V4KIG5_EUTSA</name>
<feature type="repeat" description="PPR" evidence="3">
    <location>
        <begin position="164"/>
        <end position="198"/>
    </location>
</feature>
<evidence type="ECO:0000256" key="1">
    <source>
        <dbReference type="ARBA" id="ARBA00006643"/>
    </source>
</evidence>
<dbReference type="AlphaFoldDB" id="V4KIG5"/>
<dbReference type="PANTHER" id="PTHR47926:SF388">
    <property type="entry name" value="DYW DOMAIN-CONTAINING PROTEIN"/>
    <property type="match status" value="1"/>
</dbReference>
<dbReference type="GO" id="GO:0008270">
    <property type="term" value="F:zinc ion binding"/>
    <property type="evidence" value="ECO:0007669"/>
    <property type="project" value="InterPro"/>
</dbReference>
<evidence type="ECO:0000259" key="4">
    <source>
        <dbReference type="Pfam" id="PF14432"/>
    </source>
</evidence>
<dbReference type="GO" id="GO:0009451">
    <property type="term" value="P:RNA modification"/>
    <property type="evidence" value="ECO:0007669"/>
    <property type="project" value="InterPro"/>
</dbReference>
<dbReference type="Pfam" id="PF14432">
    <property type="entry name" value="DYW_deaminase"/>
    <property type="match status" value="1"/>
</dbReference>
<keyword evidence="6" id="KW-1185">Reference proteome</keyword>
<dbReference type="OMA" id="PSMEHYH"/>
<organism evidence="5 6">
    <name type="scientific">Eutrema salsugineum</name>
    <name type="common">Saltwater cress</name>
    <name type="synonym">Sisymbrium salsugineum</name>
    <dbReference type="NCBI Taxonomy" id="72664"/>
    <lineage>
        <taxon>Eukaryota</taxon>
        <taxon>Viridiplantae</taxon>
        <taxon>Streptophyta</taxon>
        <taxon>Embryophyta</taxon>
        <taxon>Tracheophyta</taxon>
        <taxon>Spermatophyta</taxon>
        <taxon>Magnoliopsida</taxon>
        <taxon>eudicotyledons</taxon>
        <taxon>Gunneridae</taxon>
        <taxon>Pentapetalae</taxon>
        <taxon>rosids</taxon>
        <taxon>malvids</taxon>
        <taxon>Brassicales</taxon>
        <taxon>Brassicaceae</taxon>
        <taxon>Eutremeae</taxon>
        <taxon>Eutrema</taxon>
    </lineage>
</organism>
<dbReference type="EMBL" id="KI517551">
    <property type="protein sequence ID" value="ESQ37625.1"/>
    <property type="molecule type" value="Genomic_DNA"/>
</dbReference>
<dbReference type="KEGG" id="eus:EUTSA_v10002347mg"/>
<dbReference type="SUPFAM" id="SSF48452">
    <property type="entry name" value="TPR-like"/>
    <property type="match status" value="1"/>
</dbReference>
<dbReference type="Proteomes" id="UP000030689">
    <property type="component" value="Unassembled WGS sequence"/>
</dbReference>
<dbReference type="PANTHER" id="PTHR47926">
    <property type="entry name" value="PENTATRICOPEPTIDE REPEAT-CONTAINING PROTEIN"/>
    <property type="match status" value="1"/>
</dbReference>
<evidence type="ECO:0000256" key="3">
    <source>
        <dbReference type="PROSITE-ProRule" id="PRU00708"/>
    </source>
</evidence>
<comment type="similarity">
    <text evidence="1">Belongs to the PPR family. PCMP-H subfamily.</text>
</comment>
<dbReference type="InterPro" id="IPR002885">
    <property type="entry name" value="PPR_rpt"/>
</dbReference>
<gene>
    <name evidence="5" type="ORF">EUTSA_v10002347mg</name>
</gene>
<dbReference type="Gene3D" id="1.25.40.10">
    <property type="entry name" value="Tetratricopeptide repeat domain"/>
    <property type="match status" value="1"/>
</dbReference>
<dbReference type="NCBIfam" id="TIGR00756">
    <property type="entry name" value="PPR"/>
    <property type="match status" value="2"/>
</dbReference>
<reference evidence="5 6" key="1">
    <citation type="journal article" date="2013" name="Front. Plant Sci.">
        <title>The Reference Genome of the Halophytic Plant Eutrema salsugineum.</title>
        <authorList>
            <person name="Yang R."/>
            <person name="Jarvis D.E."/>
            <person name="Chen H."/>
            <person name="Beilstein M.A."/>
            <person name="Grimwood J."/>
            <person name="Jenkins J."/>
            <person name="Shu S."/>
            <person name="Prochnik S."/>
            <person name="Xin M."/>
            <person name="Ma C."/>
            <person name="Schmutz J."/>
            <person name="Wing R.A."/>
            <person name="Mitchell-Olds T."/>
            <person name="Schumaker K.S."/>
            <person name="Wang X."/>
        </authorList>
    </citation>
    <scope>NUCLEOTIDE SEQUENCE [LARGE SCALE GENOMIC DNA]</scope>
</reference>
<dbReference type="Pfam" id="PF01535">
    <property type="entry name" value="PPR"/>
    <property type="match status" value="3"/>
</dbReference>
<proteinExistence type="inferred from homology"/>
<sequence>MMRFWCGKLKISKPYLALATQSGSRYLTSTKSITRLVQDVTDRTWTQNPIIEQQHRTVSSSVADDVTIETFDWFCKQGKSREAVEVLEYLQNNGYEIGLNRLLRLAKLCGESEALKEAKVVHQCIVSLVDRSHVSSGNTITEMYSCCGSLDDALKIFDEMHEKNSETWCVMMRCFVNNGYGKEAIDLFTRLKQEGNKPNGEIFEEVFSAFALTGDVNEGSLRFEAMQRDYGIMPSMEHYHSVTKMLATCGHLDEALRFVEKMPMEPSVDVWETLMNLSRVHGDLELGDRCAELVQKLDATRLDKVSSAGLVTTKEEPNHRDSKQCYKLRAKDTSHPDMDTICETLKHLQSQILEMGYVMSVITGRELIKRDSKRYHCFNKGKCSCNDYW</sequence>
<accession>V4KIG5</accession>
<dbReference type="PROSITE" id="PS51375">
    <property type="entry name" value="PPR"/>
    <property type="match status" value="1"/>
</dbReference>
<dbReference type="GO" id="GO:0003723">
    <property type="term" value="F:RNA binding"/>
    <property type="evidence" value="ECO:0007669"/>
    <property type="project" value="InterPro"/>
</dbReference>
<dbReference type="InterPro" id="IPR032867">
    <property type="entry name" value="DYW_dom"/>
</dbReference>
<evidence type="ECO:0000313" key="5">
    <source>
        <dbReference type="EMBL" id="ESQ37625.1"/>
    </source>
</evidence>
<dbReference type="Gramene" id="ESQ37625">
    <property type="protein sequence ID" value="ESQ37625"/>
    <property type="gene ID" value="EUTSA_v10002347mg"/>
</dbReference>
<evidence type="ECO:0000313" key="6">
    <source>
        <dbReference type="Proteomes" id="UP000030689"/>
    </source>
</evidence>
<feature type="domain" description="DYW" evidence="4">
    <location>
        <begin position="358"/>
        <end position="389"/>
    </location>
</feature>